<dbReference type="PROSITE" id="PS00678">
    <property type="entry name" value="WD_REPEATS_1"/>
    <property type="match status" value="3"/>
</dbReference>
<feature type="domain" description="Pre-mRNA processing factor 4 (PRP4)-like" evidence="5">
    <location>
        <begin position="82"/>
        <end position="131"/>
    </location>
</feature>
<dbReference type="AlphaFoldDB" id="A0AAD1UDC3"/>
<feature type="repeat" description="WD" evidence="3">
    <location>
        <begin position="349"/>
        <end position="390"/>
    </location>
</feature>
<dbReference type="InterPro" id="IPR019775">
    <property type="entry name" value="WD40_repeat_CS"/>
</dbReference>
<dbReference type="InterPro" id="IPR036285">
    <property type="entry name" value="PRP4-like_sf"/>
</dbReference>
<dbReference type="Gene3D" id="4.10.280.110">
    <property type="entry name" value="Pre-mRNA processing factor 4 domain"/>
    <property type="match status" value="1"/>
</dbReference>
<evidence type="ECO:0000313" key="7">
    <source>
        <dbReference type="Proteomes" id="UP001295684"/>
    </source>
</evidence>
<dbReference type="SMART" id="SM00500">
    <property type="entry name" value="SFM"/>
    <property type="match status" value="1"/>
</dbReference>
<dbReference type="FunFam" id="2.130.10.10:FF:000411">
    <property type="entry name" value="U4/U6 small nuclear ribonucleoprotein Prp4"/>
    <property type="match status" value="1"/>
</dbReference>
<dbReference type="GO" id="GO:0000398">
    <property type="term" value="P:mRNA splicing, via spliceosome"/>
    <property type="evidence" value="ECO:0007669"/>
    <property type="project" value="TreeGrafter"/>
</dbReference>
<proteinExistence type="predicted"/>
<dbReference type="SUPFAM" id="SSF50978">
    <property type="entry name" value="WD40 repeat-like"/>
    <property type="match status" value="1"/>
</dbReference>
<dbReference type="PROSITE" id="PS50082">
    <property type="entry name" value="WD_REPEATS_2"/>
    <property type="match status" value="6"/>
</dbReference>
<dbReference type="PROSITE" id="PS50294">
    <property type="entry name" value="WD_REPEATS_REGION"/>
    <property type="match status" value="6"/>
</dbReference>
<dbReference type="PANTHER" id="PTHR19846">
    <property type="entry name" value="WD40 REPEAT PROTEIN"/>
    <property type="match status" value="1"/>
</dbReference>
<evidence type="ECO:0000256" key="2">
    <source>
        <dbReference type="ARBA" id="ARBA00022737"/>
    </source>
</evidence>
<dbReference type="Pfam" id="PF08799">
    <property type="entry name" value="PRP4"/>
    <property type="match status" value="1"/>
</dbReference>
<dbReference type="Gene3D" id="2.130.10.10">
    <property type="entry name" value="YVTN repeat-like/Quinoprotein amine dehydrogenase"/>
    <property type="match status" value="2"/>
</dbReference>
<evidence type="ECO:0000259" key="5">
    <source>
        <dbReference type="SMART" id="SM00500"/>
    </source>
</evidence>
<feature type="repeat" description="WD" evidence="3">
    <location>
        <begin position="433"/>
        <end position="475"/>
    </location>
</feature>
<protein>
    <recommendedName>
        <fullName evidence="5">Pre-mRNA processing factor 4 (PRP4)-like domain-containing protein</fullName>
    </recommendedName>
</protein>
<dbReference type="InterPro" id="IPR020472">
    <property type="entry name" value="WD40_PAC1"/>
</dbReference>
<feature type="region of interest" description="Disordered" evidence="4">
    <location>
        <begin position="513"/>
        <end position="537"/>
    </location>
</feature>
<evidence type="ECO:0000313" key="6">
    <source>
        <dbReference type="EMBL" id="CAI2364734.1"/>
    </source>
</evidence>
<dbReference type="PRINTS" id="PR00320">
    <property type="entry name" value="GPROTEINBRPT"/>
</dbReference>
<dbReference type="GO" id="GO:0046540">
    <property type="term" value="C:U4/U6 x U5 tri-snRNP complex"/>
    <property type="evidence" value="ECO:0007669"/>
    <property type="project" value="TreeGrafter"/>
</dbReference>
<evidence type="ECO:0000256" key="1">
    <source>
        <dbReference type="ARBA" id="ARBA00022574"/>
    </source>
</evidence>
<name>A0AAD1UDC3_EUPCR</name>
<keyword evidence="7" id="KW-1185">Reference proteome</keyword>
<dbReference type="InterPro" id="IPR014906">
    <property type="entry name" value="PRP4-like"/>
</dbReference>
<dbReference type="InterPro" id="IPR036322">
    <property type="entry name" value="WD40_repeat_dom_sf"/>
</dbReference>
<dbReference type="Pfam" id="PF00400">
    <property type="entry name" value="WD40"/>
    <property type="match status" value="6"/>
</dbReference>
<dbReference type="InterPro" id="IPR015943">
    <property type="entry name" value="WD40/YVTN_repeat-like_dom_sf"/>
</dbReference>
<feature type="repeat" description="WD" evidence="3">
    <location>
        <begin position="307"/>
        <end position="348"/>
    </location>
</feature>
<comment type="caution">
    <text evidence="6">The sequence shown here is derived from an EMBL/GenBank/DDBJ whole genome shotgun (WGS) entry which is preliminary data.</text>
</comment>
<reference evidence="6" key="1">
    <citation type="submission" date="2023-07" db="EMBL/GenBank/DDBJ databases">
        <authorList>
            <consortium name="AG Swart"/>
            <person name="Singh M."/>
            <person name="Singh A."/>
            <person name="Seah K."/>
            <person name="Emmerich C."/>
        </authorList>
    </citation>
    <scope>NUCLEOTIDE SEQUENCE</scope>
    <source>
        <strain evidence="6">DP1</strain>
    </source>
</reference>
<dbReference type="Proteomes" id="UP001295684">
    <property type="component" value="Unassembled WGS sequence"/>
</dbReference>
<dbReference type="SMART" id="SM00320">
    <property type="entry name" value="WD40"/>
    <property type="match status" value="7"/>
</dbReference>
<gene>
    <name evidence="6" type="ORF">ECRASSUSDP1_LOCUS6080</name>
</gene>
<keyword evidence="1 3" id="KW-0853">WD repeat</keyword>
<accession>A0AAD1UDC3</accession>
<feature type="compositionally biased region" description="Basic and acidic residues" evidence="4">
    <location>
        <begin position="513"/>
        <end position="528"/>
    </location>
</feature>
<dbReference type="GO" id="GO:0030621">
    <property type="term" value="F:U4 snRNA binding"/>
    <property type="evidence" value="ECO:0007669"/>
    <property type="project" value="TreeGrafter"/>
</dbReference>
<dbReference type="GO" id="GO:0017070">
    <property type="term" value="F:U6 snRNA binding"/>
    <property type="evidence" value="ECO:0007669"/>
    <property type="project" value="TreeGrafter"/>
</dbReference>
<organism evidence="6 7">
    <name type="scientific">Euplotes crassus</name>
    <dbReference type="NCBI Taxonomy" id="5936"/>
    <lineage>
        <taxon>Eukaryota</taxon>
        <taxon>Sar</taxon>
        <taxon>Alveolata</taxon>
        <taxon>Ciliophora</taxon>
        <taxon>Intramacronucleata</taxon>
        <taxon>Spirotrichea</taxon>
        <taxon>Hypotrichia</taxon>
        <taxon>Euplotida</taxon>
        <taxon>Euplotidae</taxon>
        <taxon>Moneuplotes</taxon>
    </lineage>
</organism>
<dbReference type="InterPro" id="IPR001680">
    <property type="entry name" value="WD40_rpt"/>
</dbReference>
<feature type="repeat" description="WD" evidence="3">
    <location>
        <begin position="476"/>
        <end position="508"/>
    </location>
</feature>
<sequence length="537" mass="61443">MNQDDLTSVASTNFTGARRATVIDQAAVDEGIRAGNINLGDQNSGMITVGFSQDNQETINRQRGLNRQYDLERQARSVTIPTSDLEIKSRLRELRQPITLFDEGVVERGERLKRAIAAFMNDEGRMPSFTKPNEQAEVVAKDEEFYYEGPPELKQARIEIAKYSIPLSTLRLDFTRKQRIIHDRLDDEFKYADYINQFGTYEMMASQYADERCVSRGDLSKDNKLFATSGWSGESKVWGLPEGEEYTFDLCTELKGHRDRVIHIRFHPRSTVDLDPDGPNLATASADTTVRLWTLNQEYESQKSIIFRGHEDRANYVEFHPMGTYIASSSHDETWRLWDIETQKELNCQEGHVAAVYPLSFQSDGALLASGDLNGVAALWDLRVGKNIQSFVAHRRKCLSIKFLPNCHQFATGGDDNQIRIWDIRKNKCVHIVPAHLRLVSGIEFEPEEGKFMMSTSYDGRCRVWNTRDWTPVTSLSGYEAKVSSVSFAKDVSFIITTSFDRTFKLWERKKPVEETKERELNQTKEPEDTQIVPTDN</sequence>
<dbReference type="PANTHER" id="PTHR19846:SF0">
    <property type="entry name" value="PRE-MRNA PROCESSING FACTOR 4"/>
    <property type="match status" value="1"/>
</dbReference>
<keyword evidence="2" id="KW-0677">Repeat</keyword>
<evidence type="ECO:0000256" key="3">
    <source>
        <dbReference type="PROSITE-ProRule" id="PRU00221"/>
    </source>
</evidence>
<dbReference type="EMBL" id="CAMPGE010005893">
    <property type="protein sequence ID" value="CAI2364734.1"/>
    <property type="molecule type" value="Genomic_DNA"/>
</dbReference>
<feature type="repeat" description="WD" evidence="3">
    <location>
        <begin position="391"/>
        <end position="432"/>
    </location>
</feature>
<feature type="repeat" description="WD" evidence="3">
    <location>
        <begin position="254"/>
        <end position="303"/>
    </location>
</feature>
<dbReference type="SUPFAM" id="SSF158230">
    <property type="entry name" value="PRP4-like"/>
    <property type="match status" value="1"/>
</dbReference>
<dbReference type="CDD" id="cd00200">
    <property type="entry name" value="WD40"/>
    <property type="match status" value="1"/>
</dbReference>
<evidence type="ECO:0000256" key="4">
    <source>
        <dbReference type="SAM" id="MobiDB-lite"/>
    </source>
</evidence>